<organism evidence="1 2">
    <name type="scientific">Streptomyces fragilis</name>
    <dbReference type="NCBI Taxonomy" id="67301"/>
    <lineage>
        <taxon>Bacteria</taxon>
        <taxon>Bacillati</taxon>
        <taxon>Actinomycetota</taxon>
        <taxon>Actinomycetes</taxon>
        <taxon>Kitasatosporales</taxon>
        <taxon>Streptomycetaceae</taxon>
        <taxon>Streptomyces</taxon>
    </lineage>
</organism>
<keyword evidence="2" id="KW-1185">Reference proteome</keyword>
<dbReference type="Pfam" id="PF18616">
    <property type="entry name" value="CdiI_3"/>
    <property type="match status" value="1"/>
</dbReference>
<evidence type="ECO:0000313" key="1">
    <source>
        <dbReference type="EMBL" id="MEU3557822.1"/>
    </source>
</evidence>
<dbReference type="RefSeq" id="WP_108957255.1">
    <property type="nucleotide sequence ID" value="NZ_BEVZ01000013.1"/>
</dbReference>
<accession>A0ABV2YQ10</accession>
<name>A0ABV2YQ10_9ACTN</name>
<sequence length="139" mass="15599">MLSDTVDKARSIEELEGVRWPDPPSDSTSLVRSVHTLRKRPLGALSTEDMGRLIGQDVGLRWLLPLALDHLRTAAAQDADVVWLDDDLLTAVVTRKAEVWRDRPELARHLDETIRILPELSPYLRPDVEAFRSAATGLL</sequence>
<proteinExistence type="predicted"/>
<dbReference type="InterPro" id="IPR040547">
    <property type="entry name" value="CdiI"/>
</dbReference>
<reference evidence="1 2" key="1">
    <citation type="submission" date="2024-06" db="EMBL/GenBank/DDBJ databases">
        <title>The Natural Products Discovery Center: Release of the First 8490 Sequenced Strains for Exploring Actinobacteria Biosynthetic Diversity.</title>
        <authorList>
            <person name="Kalkreuter E."/>
            <person name="Kautsar S.A."/>
            <person name="Yang D."/>
            <person name="Bader C.D."/>
            <person name="Teijaro C.N."/>
            <person name="Fluegel L."/>
            <person name="Davis C.M."/>
            <person name="Simpson J.R."/>
            <person name="Lauterbach L."/>
            <person name="Steele A.D."/>
            <person name="Gui C."/>
            <person name="Meng S."/>
            <person name="Li G."/>
            <person name="Viehrig K."/>
            <person name="Ye F."/>
            <person name="Su P."/>
            <person name="Kiefer A.F."/>
            <person name="Nichols A."/>
            <person name="Cepeda A.J."/>
            <person name="Yan W."/>
            <person name="Fan B."/>
            <person name="Jiang Y."/>
            <person name="Adhikari A."/>
            <person name="Zheng C.-J."/>
            <person name="Schuster L."/>
            <person name="Cowan T.M."/>
            <person name="Smanski M.J."/>
            <person name="Chevrette M.G."/>
            <person name="De Carvalho L.P.S."/>
            <person name="Shen B."/>
        </authorList>
    </citation>
    <scope>NUCLEOTIDE SEQUENCE [LARGE SCALE GENOMIC DNA]</scope>
    <source>
        <strain evidence="1 2">NPDC038104</strain>
    </source>
</reference>
<evidence type="ECO:0000313" key="2">
    <source>
        <dbReference type="Proteomes" id="UP001550850"/>
    </source>
</evidence>
<dbReference type="CDD" id="cd20691">
    <property type="entry name" value="CdiI_EC536-like"/>
    <property type="match status" value="1"/>
</dbReference>
<dbReference type="EMBL" id="JBEZUR010000071">
    <property type="protein sequence ID" value="MEU3557822.1"/>
    <property type="molecule type" value="Genomic_DNA"/>
</dbReference>
<protein>
    <submittedName>
        <fullName evidence="1">Contact-dependent growth inhibition system immunity protein</fullName>
    </submittedName>
</protein>
<gene>
    <name evidence="1" type="ORF">AB0E65_26970</name>
</gene>
<comment type="caution">
    <text evidence="1">The sequence shown here is derived from an EMBL/GenBank/DDBJ whole genome shotgun (WGS) entry which is preliminary data.</text>
</comment>
<dbReference type="Proteomes" id="UP001550850">
    <property type="component" value="Unassembled WGS sequence"/>
</dbReference>